<reference evidence="14" key="1">
    <citation type="submission" date="2016-10" db="EMBL/GenBank/DDBJ databases">
        <authorList>
            <person name="Varghese N."/>
            <person name="Submissions S."/>
        </authorList>
    </citation>
    <scope>NUCLEOTIDE SEQUENCE [LARGE SCALE GENOMIC DNA]</scope>
    <source>
        <strain evidence="14">DSM 16858</strain>
    </source>
</reference>
<accession>A0A1I0KAL6</accession>
<evidence type="ECO:0000256" key="7">
    <source>
        <dbReference type="ARBA" id="ARBA00022989"/>
    </source>
</evidence>
<dbReference type="GO" id="GO:0020037">
    <property type="term" value="F:heme binding"/>
    <property type="evidence" value="ECO:0007669"/>
    <property type="project" value="InterPro"/>
</dbReference>
<sequence>MTGTLGNGLVLGALVCAAFGALVGLTSGLRRSEAGFPWVMRAVVGFFACMAGANLTMVYALVTDDFSIRYVTQVGSRATPLLFKIVSLWSALEGSILFWGLIMGSFLLAFALVHRKEHQRYMSLALGTMLAVGVFFAFLIAGPANPWGAVSPVPADGPGPNPLLQNHILMVIHPPMLYLGYVGMTVPFGVAVAGLLRGEIGDAWMAPLRRWTLLAWMFLSIGIILGSWWAYAVLGWGGYWAWDPVENASFLPWLTATAFIHSTMVQERKQMLRLWTMSLALASFILTILGTFMTRSGIFNSVHSFTQSDIGPTFLVFIAVLLVISIALLATRGHLLVAQGRISSWMSRETSILVNNLVFVAITFTVLLGTVYPLISEAVRGVRVSVGEPYFNKMAVPGGIAVLFLMGVGPMLPWGTPDKAAVRRQFLIPAGVGLAVTALCYGLGLRGVYPLLTFGLAGFVTLITLRELVAPVRVRMTERKEGLVTAVVQSASKARRRFGGYVVHLGIVVIIVAVAASSAYVTHTSGTLRMGQTMTLSGYQLKFLGMTSGEEPHRAFTAARVEVTAPGGKVEEFLPRMNYYERSTDPVGTPAVRESPKEDLYVSLMAYSQEAGTASLNVWVFPLVGWIWWSIPILVLGSLIAMWPSRRRVAVATASAPAAAGAAPPVADGDMNRGAA</sequence>
<keyword evidence="6" id="KW-0201">Cytochrome c-type biogenesis</keyword>
<dbReference type="Pfam" id="PF16327">
    <property type="entry name" value="CcmF_C"/>
    <property type="match status" value="1"/>
</dbReference>
<keyword evidence="8 10" id="KW-0472">Membrane</keyword>
<evidence type="ECO:0000256" key="8">
    <source>
        <dbReference type="ARBA" id="ARBA00023136"/>
    </source>
</evidence>
<comment type="subcellular location">
    <subcellularLocation>
        <location evidence="1">Cell inner membrane</location>
        <topology evidence="1">Multi-pass membrane protein</topology>
    </subcellularLocation>
</comment>
<dbReference type="InterPro" id="IPR032523">
    <property type="entry name" value="CcmF_C"/>
</dbReference>
<dbReference type="PRINTS" id="PR01411">
    <property type="entry name" value="CCMFBIOGNSIS"/>
</dbReference>
<evidence type="ECO:0000313" key="13">
    <source>
        <dbReference type="EMBL" id="SEU20121.1"/>
    </source>
</evidence>
<gene>
    <name evidence="13" type="ORF">SAMN05443639_109291</name>
</gene>
<keyword evidence="14" id="KW-1185">Reference proteome</keyword>
<dbReference type="PANTHER" id="PTHR43653">
    <property type="entry name" value="CYTOCHROME C ASSEMBLY PROTEIN-RELATED"/>
    <property type="match status" value="1"/>
</dbReference>
<dbReference type="GO" id="GO:0015232">
    <property type="term" value="F:heme transmembrane transporter activity"/>
    <property type="evidence" value="ECO:0007669"/>
    <property type="project" value="InterPro"/>
</dbReference>
<feature type="transmembrane region" description="Helical" evidence="10">
    <location>
        <begin position="272"/>
        <end position="293"/>
    </location>
</feature>
<feature type="transmembrane region" description="Helical" evidence="10">
    <location>
        <begin position="352"/>
        <end position="375"/>
    </location>
</feature>
<dbReference type="EMBL" id="FOIJ01000009">
    <property type="protein sequence ID" value="SEU20121.1"/>
    <property type="molecule type" value="Genomic_DNA"/>
</dbReference>
<comment type="function">
    <text evidence="9">Required for the biogenesis of c-type cytochromes. Possible subunit of a heme lyase.</text>
</comment>
<evidence type="ECO:0000256" key="3">
    <source>
        <dbReference type="ARBA" id="ARBA00022475"/>
    </source>
</evidence>
<evidence type="ECO:0000259" key="12">
    <source>
        <dbReference type="Pfam" id="PF16327"/>
    </source>
</evidence>
<dbReference type="Pfam" id="PF01578">
    <property type="entry name" value="Cytochrom_C_asm"/>
    <property type="match status" value="1"/>
</dbReference>
<dbReference type="PANTHER" id="PTHR43653:SF1">
    <property type="entry name" value="CYTOCHROME C-TYPE BIOGENESIS PROTEIN CCMF"/>
    <property type="match status" value="1"/>
</dbReference>
<dbReference type="InterPro" id="IPR003568">
    <property type="entry name" value="Cyt_c_biogenesis_CcmF"/>
</dbReference>
<feature type="transmembrane region" description="Helical" evidence="10">
    <location>
        <begin position="395"/>
        <end position="414"/>
    </location>
</feature>
<dbReference type="RefSeq" id="WP_093522669.1">
    <property type="nucleotide sequence ID" value="NZ_FOIJ01000009.1"/>
</dbReference>
<feature type="domain" description="Cytochrome c-type biogenesis protein CcmF C-terminal" evidence="12">
    <location>
        <begin position="315"/>
        <end position="642"/>
    </location>
</feature>
<dbReference type="InterPro" id="IPR002541">
    <property type="entry name" value="Cyt_c_assembly"/>
</dbReference>
<keyword evidence="4" id="KW-0997">Cell inner membrane</keyword>
<protein>
    <submittedName>
        <fullName evidence="13">Cytochrome c-type biogenesis protein CcmF</fullName>
    </submittedName>
</protein>
<evidence type="ECO:0000256" key="10">
    <source>
        <dbReference type="SAM" id="Phobius"/>
    </source>
</evidence>
<dbReference type="GO" id="GO:0017004">
    <property type="term" value="P:cytochrome complex assembly"/>
    <property type="evidence" value="ECO:0007669"/>
    <property type="project" value="UniProtKB-KW"/>
</dbReference>
<feature type="transmembrane region" description="Helical" evidence="10">
    <location>
        <begin position="6"/>
        <end position="26"/>
    </location>
</feature>
<dbReference type="Proteomes" id="UP000199181">
    <property type="component" value="Unassembled WGS sequence"/>
</dbReference>
<evidence type="ECO:0000256" key="4">
    <source>
        <dbReference type="ARBA" id="ARBA00022519"/>
    </source>
</evidence>
<keyword evidence="5 10" id="KW-0812">Transmembrane</keyword>
<organism evidence="13 14">
    <name type="scientific">Stigmatella erecta</name>
    <dbReference type="NCBI Taxonomy" id="83460"/>
    <lineage>
        <taxon>Bacteria</taxon>
        <taxon>Pseudomonadati</taxon>
        <taxon>Myxococcota</taxon>
        <taxon>Myxococcia</taxon>
        <taxon>Myxococcales</taxon>
        <taxon>Cystobacterineae</taxon>
        <taxon>Archangiaceae</taxon>
        <taxon>Stigmatella</taxon>
    </lineage>
</organism>
<evidence type="ECO:0000256" key="6">
    <source>
        <dbReference type="ARBA" id="ARBA00022748"/>
    </source>
</evidence>
<feature type="transmembrane region" description="Helical" evidence="10">
    <location>
        <begin position="176"/>
        <end position="196"/>
    </location>
</feature>
<feature type="transmembrane region" description="Helical" evidence="10">
    <location>
        <begin position="96"/>
        <end position="114"/>
    </location>
</feature>
<feature type="transmembrane region" description="Helical" evidence="10">
    <location>
        <begin position="38"/>
        <end position="62"/>
    </location>
</feature>
<dbReference type="GO" id="GO:0005886">
    <property type="term" value="C:plasma membrane"/>
    <property type="evidence" value="ECO:0007669"/>
    <property type="project" value="UniProtKB-SubCell"/>
</dbReference>
<evidence type="ECO:0000256" key="2">
    <source>
        <dbReference type="ARBA" id="ARBA00009186"/>
    </source>
</evidence>
<feature type="transmembrane region" description="Helical" evidence="10">
    <location>
        <begin position="121"/>
        <end position="141"/>
    </location>
</feature>
<evidence type="ECO:0000259" key="11">
    <source>
        <dbReference type="Pfam" id="PF01578"/>
    </source>
</evidence>
<feature type="transmembrane region" description="Helical" evidence="10">
    <location>
        <begin position="451"/>
        <end position="469"/>
    </location>
</feature>
<feature type="transmembrane region" description="Helical" evidence="10">
    <location>
        <begin position="626"/>
        <end position="643"/>
    </location>
</feature>
<keyword evidence="7 10" id="KW-1133">Transmembrane helix</keyword>
<feature type="transmembrane region" description="Helical" evidence="10">
    <location>
        <begin position="248"/>
        <end position="265"/>
    </location>
</feature>
<dbReference type="PRINTS" id="PR01410">
    <property type="entry name" value="CCBIOGENESIS"/>
</dbReference>
<evidence type="ECO:0000256" key="1">
    <source>
        <dbReference type="ARBA" id="ARBA00004429"/>
    </source>
</evidence>
<feature type="transmembrane region" description="Helical" evidence="10">
    <location>
        <begin position="216"/>
        <end position="242"/>
    </location>
</feature>
<dbReference type="AlphaFoldDB" id="A0A1I0KAL6"/>
<feature type="transmembrane region" description="Helical" evidence="10">
    <location>
        <begin position="498"/>
        <end position="521"/>
    </location>
</feature>
<feature type="transmembrane region" description="Helical" evidence="10">
    <location>
        <begin position="426"/>
        <end position="445"/>
    </location>
</feature>
<evidence type="ECO:0000256" key="9">
    <source>
        <dbReference type="ARBA" id="ARBA00037230"/>
    </source>
</evidence>
<name>A0A1I0KAL6_9BACT</name>
<proteinExistence type="inferred from homology"/>
<keyword evidence="3" id="KW-1003">Cell membrane</keyword>
<comment type="similarity">
    <text evidence="2">Belongs to the CcmF/CycK/Ccl1/NrfE/CcsA family.</text>
</comment>
<feature type="domain" description="Cytochrome c assembly protein" evidence="11">
    <location>
        <begin position="89"/>
        <end position="296"/>
    </location>
</feature>
<dbReference type="InterPro" id="IPR003567">
    <property type="entry name" value="Cyt_c_biogenesis"/>
</dbReference>
<feature type="transmembrane region" description="Helical" evidence="10">
    <location>
        <begin position="313"/>
        <end position="331"/>
    </location>
</feature>
<evidence type="ECO:0000313" key="14">
    <source>
        <dbReference type="Proteomes" id="UP000199181"/>
    </source>
</evidence>
<evidence type="ECO:0000256" key="5">
    <source>
        <dbReference type="ARBA" id="ARBA00022692"/>
    </source>
</evidence>